<evidence type="ECO:0000313" key="3">
    <source>
        <dbReference type="EMBL" id="QHT16844.1"/>
    </source>
</evidence>
<proteinExistence type="predicted"/>
<feature type="compositionally biased region" description="Acidic residues" evidence="2">
    <location>
        <begin position="72"/>
        <end position="84"/>
    </location>
</feature>
<name>A0A6C0DKM3_9ZZZZ</name>
<evidence type="ECO:0000256" key="1">
    <source>
        <dbReference type="SAM" id="Coils"/>
    </source>
</evidence>
<evidence type="ECO:0000256" key="2">
    <source>
        <dbReference type="SAM" id="MobiDB-lite"/>
    </source>
</evidence>
<feature type="region of interest" description="Disordered" evidence="2">
    <location>
        <begin position="41"/>
        <end position="109"/>
    </location>
</feature>
<sequence length="316" mass="36870">MSELKCEFCDLILKNKTTLGIHQKNAKRCIELQVKKNGVPVYSNTNKQTKAGRPPKNKSSVIETTERPVEDKLEEEEEIEEDAEIPFSSSSEEESSSSSEEDEKYERVSQSKFNNLFKKKYTTIKTEVIKNDKPAEVHTKKIEDNNTLQTVDNKIVEDFSNNLKSDLKESVDMQHTNFQQSLSQLEIRTSFIEKKIDSMISNTSDLKNSINKLSSQLSSILERLDDGKNEKRIRSLENKMERGNITVNDIERVIDDKLDDMFHLTKKMLAEVESKNELLDIFRDNMDDIVDKHYDLYKKFKYIKEDMEDMVYPRKK</sequence>
<accession>A0A6C0DKM3</accession>
<reference evidence="3" key="1">
    <citation type="journal article" date="2020" name="Nature">
        <title>Giant virus diversity and host interactions through global metagenomics.</title>
        <authorList>
            <person name="Schulz F."/>
            <person name="Roux S."/>
            <person name="Paez-Espino D."/>
            <person name="Jungbluth S."/>
            <person name="Walsh D.A."/>
            <person name="Denef V.J."/>
            <person name="McMahon K.D."/>
            <person name="Konstantinidis K.T."/>
            <person name="Eloe-Fadrosh E.A."/>
            <person name="Kyrpides N.C."/>
            <person name="Woyke T."/>
        </authorList>
    </citation>
    <scope>NUCLEOTIDE SEQUENCE</scope>
    <source>
        <strain evidence="3">GVMAG-M-3300023174-207</strain>
    </source>
</reference>
<keyword evidence="1" id="KW-0175">Coiled coil</keyword>
<feature type="coiled-coil region" evidence="1">
    <location>
        <begin position="210"/>
        <end position="253"/>
    </location>
</feature>
<protein>
    <submittedName>
        <fullName evidence="3">Uncharacterized protein</fullName>
    </submittedName>
</protein>
<organism evidence="3">
    <name type="scientific">viral metagenome</name>
    <dbReference type="NCBI Taxonomy" id="1070528"/>
    <lineage>
        <taxon>unclassified sequences</taxon>
        <taxon>metagenomes</taxon>
        <taxon>organismal metagenomes</taxon>
    </lineage>
</organism>
<dbReference type="AlphaFoldDB" id="A0A6C0DKM3"/>
<feature type="compositionally biased region" description="Acidic residues" evidence="2">
    <location>
        <begin position="91"/>
        <end position="103"/>
    </location>
</feature>
<dbReference type="EMBL" id="MN739627">
    <property type="protein sequence ID" value="QHT16844.1"/>
    <property type="molecule type" value="Genomic_DNA"/>
</dbReference>